<gene>
    <name evidence="1" type="ORF">IW245_006702</name>
</gene>
<reference evidence="1" key="1">
    <citation type="submission" date="2020-11" db="EMBL/GenBank/DDBJ databases">
        <title>Sequencing the genomes of 1000 actinobacteria strains.</title>
        <authorList>
            <person name="Klenk H.-P."/>
        </authorList>
    </citation>
    <scope>NUCLEOTIDE SEQUENCE</scope>
    <source>
        <strain evidence="1">DSM 45356</strain>
    </source>
</reference>
<protein>
    <recommendedName>
        <fullName evidence="3">Transglycosylase-like protein with SLT domain</fullName>
    </recommendedName>
</protein>
<dbReference type="Gene3D" id="1.10.530.10">
    <property type="match status" value="1"/>
</dbReference>
<sequence length="345" mass="35792">MNKSATGAVAGILALFLVLPLLVMVLFLGAGDPADAGTGSAWGTVGGPLRADAPVPPDLVAWVVRAGTTCKDITPALIAAQDEQESGWRVDAVAHNPPERGGDAYGVAQFQLGTYATWGADANGNGVNHPLDPADGIVAQGKLMCDLVEFARRGLADRSLSGDLIDIALAGYNCGRGCVSANHGVPPAGQAHEYPRLIREKLPKYAASPSTASLARAATWLTAWQGGPVPYLSSSDPSTYFGGYRRDCSGYVSMALGLPGPGLDTGGLAARSTPIPASALQPGDMLINPASGPAGHVVLFERWADAAHRSYVGFEQAGDGGTKHRVIPYPYFPGYSMTPYHLNAQ</sequence>
<dbReference type="InterPro" id="IPR023346">
    <property type="entry name" value="Lysozyme-like_dom_sf"/>
</dbReference>
<evidence type="ECO:0008006" key="3">
    <source>
        <dbReference type="Google" id="ProtNLM"/>
    </source>
</evidence>
<dbReference type="InterPro" id="IPR038765">
    <property type="entry name" value="Papain-like_cys_pep_sf"/>
</dbReference>
<dbReference type="EMBL" id="JADOUF010000001">
    <property type="protein sequence ID" value="MBG6140508.1"/>
    <property type="molecule type" value="Genomic_DNA"/>
</dbReference>
<accession>A0A8J7GGY7</accession>
<dbReference type="SUPFAM" id="SSF53955">
    <property type="entry name" value="Lysozyme-like"/>
    <property type="match status" value="1"/>
</dbReference>
<dbReference type="Gene3D" id="3.90.1720.10">
    <property type="entry name" value="endopeptidase domain like (from Nostoc punctiforme)"/>
    <property type="match status" value="1"/>
</dbReference>
<comment type="caution">
    <text evidence="1">The sequence shown here is derived from an EMBL/GenBank/DDBJ whole genome shotgun (WGS) entry which is preliminary data.</text>
</comment>
<keyword evidence="2" id="KW-1185">Reference proteome</keyword>
<name>A0A8J7GGY7_9ACTN</name>
<evidence type="ECO:0000313" key="1">
    <source>
        <dbReference type="EMBL" id="MBG6140508.1"/>
    </source>
</evidence>
<dbReference type="AlphaFoldDB" id="A0A8J7GGY7"/>
<dbReference type="RefSeq" id="WP_197007045.1">
    <property type="nucleotide sequence ID" value="NZ_BONS01000005.1"/>
</dbReference>
<organism evidence="1 2">
    <name type="scientific">Longispora fulva</name>
    <dbReference type="NCBI Taxonomy" id="619741"/>
    <lineage>
        <taxon>Bacteria</taxon>
        <taxon>Bacillati</taxon>
        <taxon>Actinomycetota</taxon>
        <taxon>Actinomycetes</taxon>
        <taxon>Micromonosporales</taxon>
        <taxon>Micromonosporaceae</taxon>
        <taxon>Longispora</taxon>
    </lineage>
</organism>
<dbReference type="Proteomes" id="UP000622552">
    <property type="component" value="Unassembled WGS sequence"/>
</dbReference>
<evidence type="ECO:0000313" key="2">
    <source>
        <dbReference type="Proteomes" id="UP000622552"/>
    </source>
</evidence>
<proteinExistence type="predicted"/>
<dbReference type="SUPFAM" id="SSF54001">
    <property type="entry name" value="Cysteine proteinases"/>
    <property type="match status" value="1"/>
</dbReference>